<dbReference type="GeneID" id="116180659"/>
<dbReference type="AlphaFoldDB" id="A0A1Y1LWK9"/>
<feature type="transmembrane region" description="Helical" evidence="6">
    <location>
        <begin position="63"/>
        <end position="82"/>
    </location>
</feature>
<feature type="transmembrane region" description="Helical" evidence="6">
    <location>
        <begin position="237"/>
        <end position="260"/>
    </location>
</feature>
<organism evidence="7">
    <name type="scientific">Photinus pyralis</name>
    <name type="common">Common eastern firefly</name>
    <name type="synonym">Lampyris pyralis</name>
    <dbReference type="NCBI Taxonomy" id="7054"/>
    <lineage>
        <taxon>Eukaryota</taxon>
        <taxon>Metazoa</taxon>
        <taxon>Ecdysozoa</taxon>
        <taxon>Arthropoda</taxon>
        <taxon>Hexapoda</taxon>
        <taxon>Insecta</taxon>
        <taxon>Pterygota</taxon>
        <taxon>Neoptera</taxon>
        <taxon>Endopterygota</taxon>
        <taxon>Coleoptera</taxon>
        <taxon>Polyphaga</taxon>
        <taxon>Elateriformia</taxon>
        <taxon>Elateroidea</taxon>
        <taxon>Lampyridae</taxon>
        <taxon>Lampyrinae</taxon>
        <taxon>Photinus</taxon>
    </lineage>
</organism>
<dbReference type="OrthoDB" id="438179at2759"/>
<evidence type="ECO:0008006" key="8">
    <source>
        <dbReference type="Google" id="ProtNLM"/>
    </source>
</evidence>
<evidence type="ECO:0000313" key="7">
    <source>
        <dbReference type="EMBL" id="JAV77923.1"/>
    </source>
</evidence>
<dbReference type="RefSeq" id="XP_031356620.1">
    <property type="nucleotide sequence ID" value="XM_031500760.1"/>
</dbReference>
<comment type="subcellular location">
    <subcellularLocation>
        <location evidence="1">Membrane</location>
        <topology evidence="1">Multi-pass membrane protein</topology>
    </subcellularLocation>
</comment>
<keyword evidence="5 6" id="KW-0472">Membrane</keyword>
<evidence type="ECO:0000256" key="1">
    <source>
        <dbReference type="ARBA" id="ARBA00004141"/>
    </source>
</evidence>
<sequence length="438" mass="50678">MPSGARRLPRTVRSTLHPAVVPLVSGDMASNKYTSIGTSSLTGLEPLAPKHFPFPNTPVDNDLTFEFLMFLYTIIAAGLQFLQLYRSVWWLPHSYNNKSVNFYLIDINLVIFIFIILSRRLIYLLGCRVLERWLPEKFLNGTCLCYRMFLFGFMVVMLSWCAYEIIQNHAIVNIFYLCYPISVYVILFGFTIVPFFELVSCNVDGLPPLHACTSNAADIRSEVENLKGNFNGRMKQILFSSVLNAYYAGLLPCCFAQSFVYYDTNWATQHVIFLWLSCFASYAIHILPLRYCDILHRSALHLGYWDKVETRSHLPVTHTWQEDVLWPFGSLVRHGRDIYRGLGEINAAEPGNTMYARFFTIFWNPSIVLAGLLAIHVALVLFQLTLLLRSYFYWYNIVSVTLLLFFNYYTLFKIGRDYLISQKVYKAEQAMHDKLPET</sequence>
<dbReference type="Pfam" id="PF10271">
    <property type="entry name" value="Tmp39"/>
    <property type="match status" value="2"/>
</dbReference>
<proteinExistence type="inferred from homology"/>
<dbReference type="PANTHER" id="PTHR12995:SF4">
    <property type="entry name" value="FI21814P1"/>
    <property type="match status" value="1"/>
</dbReference>
<evidence type="ECO:0000256" key="6">
    <source>
        <dbReference type="SAM" id="Phobius"/>
    </source>
</evidence>
<dbReference type="PANTHER" id="PTHR12995">
    <property type="entry name" value="FI21814P1"/>
    <property type="match status" value="1"/>
</dbReference>
<protein>
    <recommendedName>
        <fullName evidence="8">Transmembrane protein 39A</fullName>
    </recommendedName>
</protein>
<evidence type="ECO:0000256" key="5">
    <source>
        <dbReference type="ARBA" id="ARBA00023136"/>
    </source>
</evidence>
<dbReference type="KEGG" id="ppyr:116180659"/>
<keyword evidence="3 6" id="KW-0812">Transmembrane</keyword>
<accession>A0A1Y1LWK9</accession>
<evidence type="ECO:0000256" key="4">
    <source>
        <dbReference type="ARBA" id="ARBA00022989"/>
    </source>
</evidence>
<comment type="similarity">
    <text evidence="2">Belongs to the TMEM39 family.</text>
</comment>
<reference evidence="7" key="1">
    <citation type="journal article" date="2016" name="Sci. Rep.">
        <title>Molecular characterization of firefly nuptial gifts: a multi-omics approach sheds light on postcopulatory sexual selection.</title>
        <authorList>
            <person name="Al-Wathiqui N."/>
            <person name="Fallon T.R."/>
            <person name="South A."/>
            <person name="Weng J.K."/>
            <person name="Lewis S.M."/>
        </authorList>
    </citation>
    <scope>NUCLEOTIDE SEQUENCE</scope>
</reference>
<feature type="transmembrane region" description="Helical" evidence="6">
    <location>
        <begin position="172"/>
        <end position="196"/>
    </location>
</feature>
<feature type="transmembrane region" description="Helical" evidence="6">
    <location>
        <begin position="272"/>
        <end position="292"/>
    </location>
</feature>
<name>A0A1Y1LWK9_PHOPY</name>
<feature type="transmembrane region" description="Helical" evidence="6">
    <location>
        <begin position="392"/>
        <end position="412"/>
    </location>
</feature>
<dbReference type="EMBL" id="GEZM01045093">
    <property type="protein sequence ID" value="JAV77923.1"/>
    <property type="molecule type" value="Transcribed_RNA"/>
</dbReference>
<feature type="transmembrane region" description="Helical" evidence="6">
    <location>
        <begin position="102"/>
        <end position="123"/>
    </location>
</feature>
<keyword evidence="4 6" id="KW-1133">Transmembrane helix</keyword>
<dbReference type="GO" id="GO:0016020">
    <property type="term" value="C:membrane"/>
    <property type="evidence" value="ECO:0007669"/>
    <property type="project" value="UniProtKB-SubCell"/>
</dbReference>
<dbReference type="InterPro" id="IPR019397">
    <property type="entry name" value="Uncharacterised_TMEM39"/>
</dbReference>
<dbReference type="RefSeq" id="XP_031356622.1">
    <property type="nucleotide sequence ID" value="XM_031500762.1"/>
</dbReference>
<evidence type="ECO:0000256" key="3">
    <source>
        <dbReference type="ARBA" id="ARBA00022692"/>
    </source>
</evidence>
<feature type="transmembrane region" description="Helical" evidence="6">
    <location>
        <begin position="144"/>
        <end position="166"/>
    </location>
</feature>
<feature type="transmembrane region" description="Helical" evidence="6">
    <location>
        <begin position="367"/>
        <end position="386"/>
    </location>
</feature>
<evidence type="ECO:0000256" key="2">
    <source>
        <dbReference type="ARBA" id="ARBA00010737"/>
    </source>
</evidence>